<gene>
    <name evidence="2" type="ORF">M5K25_022283</name>
</gene>
<protein>
    <submittedName>
        <fullName evidence="2">Uncharacterized protein</fullName>
    </submittedName>
</protein>
<sequence>MVRHVNIDNEADYDDGEDDGDWQPPPRQELQHQREAGSTAGGGDRSPREQEVEEIEENPFNDENTTLADMRRQMTRQMSPKNKEISQLNEKMIEMMDQMTAMMQRTAVVSVMPNPPTDPPNLQLPQVSGVRGTPEHGHEAQNVTRQPTPQNIASTSELVTVAQFKGIITEKIKAIIALERKYWKGKLTLSDNVLTHPKIESTRIVMSSSVPPVDERKHRKKPIQKEQWEAAVSKKTIKMLKQLEEVSGVKWKSPTEPVLDLKGLPKVQASISKQHPGQASSSKFGMIKSSKRKTKLKNLKEKKTTTQRVIDSLDEYYQTTRRPVKLVDFMSGLKMDEAEEADEEPLPVENCRRRRKNHTMMESTTMKKETKVFVTGEVAADGDI</sequence>
<comment type="caution">
    <text evidence="2">The sequence shown here is derived from an EMBL/GenBank/DDBJ whole genome shotgun (WGS) entry which is preliminary data.</text>
</comment>
<dbReference type="AlphaFoldDB" id="A0ABD0U5Z5"/>
<organism evidence="2 3">
    <name type="scientific">Dendrobium thyrsiflorum</name>
    <name type="common">Pinecone-like raceme dendrobium</name>
    <name type="synonym">Orchid</name>
    <dbReference type="NCBI Taxonomy" id="117978"/>
    <lineage>
        <taxon>Eukaryota</taxon>
        <taxon>Viridiplantae</taxon>
        <taxon>Streptophyta</taxon>
        <taxon>Embryophyta</taxon>
        <taxon>Tracheophyta</taxon>
        <taxon>Spermatophyta</taxon>
        <taxon>Magnoliopsida</taxon>
        <taxon>Liliopsida</taxon>
        <taxon>Asparagales</taxon>
        <taxon>Orchidaceae</taxon>
        <taxon>Epidendroideae</taxon>
        <taxon>Malaxideae</taxon>
        <taxon>Dendrobiinae</taxon>
        <taxon>Dendrobium</taxon>
    </lineage>
</organism>
<proteinExistence type="predicted"/>
<feature type="compositionally biased region" description="Acidic residues" evidence="1">
    <location>
        <begin position="9"/>
        <end position="21"/>
    </location>
</feature>
<feature type="compositionally biased region" description="Acidic residues" evidence="1">
    <location>
        <begin position="51"/>
        <end position="60"/>
    </location>
</feature>
<evidence type="ECO:0000256" key="1">
    <source>
        <dbReference type="SAM" id="MobiDB-lite"/>
    </source>
</evidence>
<name>A0ABD0U5Z5_DENTH</name>
<dbReference type="Proteomes" id="UP001552299">
    <property type="component" value="Unassembled WGS sequence"/>
</dbReference>
<accession>A0ABD0U5Z5</accession>
<keyword evidence="3" id="KW-1185">Reference proteome</keyword>
<evidence type="ECO:0000313" key="3">
    <source>
        <dbReference type="Proteomes" id="UP001552299"/>
    </source>
</evidence>
<feature type="region of interest" description="Disordered" evidence="1">
    <location>
        <begin position="1"/>
        <end position="67"/>
    </location>
</feature>
<evidence type="ECO:0000313" key="2">
    <source>
        <dbReference type="EMBL" id="KAL0907840.1"/>
    </source>
</evidence>
<dbReference type="EMBL" id="JANQDX010000017">
    <property type="protein sequence ID" value="KAL0907840.1"/>
    <property type="molecule type" value="Genomic_DNA"/>
</dbReference>
<reference evidence="2 3" key="1">
    <citation type="journal article" date="2024" name="Plant Biotechnol. J.">
        <title>Dendrobium thyrsiflorum genome and its molecular insights into genes involved in important horticultural traits.</title>
        <authorList>
            <person name="Chen B."/>
            <person name="Wang J.Y."/>
            <person name="Zheng P.J."/>
            <person name="Li K.L."/>
            <person name="Liang Y.M."/>
            <person name="Chen X.F."/>
            <person name="Zhang C."/>
            <person name="Zhao X."/>
            <person name="He X."/>
            <person name="Zhang G.Q."/>
            <person name="Liu Z.J."/>
            <person name="Xu Q."/>
        </authorList>
    </citation>
    <scope>NUCLEOTIDE SEQUENCE [LARGE SCALE GENOMIC DNA]</scope>
    <source>
        <strain evidence="2">GZMU011</strain>
    </source>
</reference>